<comment type="cofactor">
    <cofactor evidence="1">
        <name>[4Fe-4S] cluster</name>
        <dbReference type="ChEBI" id="CHEBI:49883"/>
    </cofactor>
</comment>
<keyword evidence="5" id="KW-0411">Iron-sulfur</keyword>
<accession>A0A381TFZ8</accession>
<sequence>MKVCLISTYDLGHQPFGIASPARWLEESGAIVNCMDLAVECIDQDAVKSAGLIAIYLPMHTATRLAIAVLPKIQKLNSSAHLAFYGLYATVNKDHLRNLGGKTIISGEFEDSLVQLYLRLVNQTFVQNSDLVSLKRQIFRVPKRSDLPNLNHYAKLKIGKAQSIVVGYTEGTRGCKHICRHCPIVPIYHGRFFVVQPEVVMADIRQQVEAGAEHITFGDPDFFNGPGHAIRLVESFHVEFPNLTYDATIKVEHLLAHRDKLRRLAETGCLFVTTAVEEVDDNVLGKLEKGHTRADFVEAVYATRAAGLTPSPTFIPFHPWTTPFGYIDLLAMITELDLIENVAPIQLAIRLLIPEGSRILELAEMKHYLGGFDAEKLSYTWTPADPCADDLQSKVYKTIQHGEREGATRRAIFEQVWVLAHNACEQSAPALPPERADSSPVPVLSEPWYCCAEPTYEQVTGM</sequence>
<dbReference type="CDD" id="cd01335">
    <property type="entry name" value="Radical_SAM"/>
    <property type="match status" value="1"/>
</dbReference>
<keyword evidence="4" id="KW-0408">Iron</keyword>
<name>A0A381TFZ8_9ZZZZ</name>
<dbReference type="InterPro" id="IPR023404">
    <property type="entry name" value="rSAM_horseshoe"/>
</dbReference>
<dbReference type="GO" id="GO:0046872">
    <property type="term" value="F:metal ion binding"/>
    <property type="evidence" value="ECO:0007669"/>
    <property type="project" value="UniProtKB-KW"/>
</dbReference>
<gene>
    <name evidence="7" type="ORF">METZ01_LOCUS67322</name>
</gene>
<dbReference type="Pfam" id="PF04055">
    <property type="entry name" value="Radical_SAM"/>
    <property type="match status" value="1"/>
</dbReference>
<dbReference type="PANTHER" id="PTHR43409:SF7">
    <property type="entry name" value="BLL1977 PROTEIN"/>
    <property type="match status" value="1"/>
</dbReference>
<feature type="domain" description="Elp3/MiaA/NifB-like radical SAM core" evidence="6">
    <location>
        <begin position="165"/>
        <end position="383"/>
    </location>
</feature>
<proteinExistence type="predicted"/>
<evidence type="ECO:0000256" key="2">
    <source>
        <dbReference type="ARBA" id="ARBA00022691"/>
    </source>
</evidence>
<dbReference type="GO" id="GO:0003824">
    <property type="term" value="F:catalytic activity"/>
    <property type="evidence" value="ECO:0007669"/>
    <property type="project" value="InterPro"/>
</dbReference>
<dbReference type="PANTHER" id="PTHR43409">
    <property type="entry name" value="ANAEROBIC MAGNESIUM-PROTOPORPHYRIN IX MONOMETHYL ESTER CYCLASE-RELATED"/>
    <property type="match status" value="1"/>
</dbReference>
<dbReference type="SFLD" id="SFLDS00029">
    <property type="entry name" value="Radical_SAM"/>
    <property type="match status" value="1"/>
</dbReference>
<dbReference type="AlphaFoldDB" id="A0A381TFZ8"/>
<dbReference type="NCBIfam" id="NF040546">
    <property type="entry name" value="rSAM_CUAEP"/>
    <property type="match status" value="1"/>
</dbReference>
<keyword evidence="3" id="KW-0479">Metal-binding</keyword>
<evidence type="ECO:0000256" key="3">
    <source>
        <dbReference type="ARBA" id="ARBA00022723"/>
    </source>
</evidence>
<protein>
    <recommendedName>
        <fullName evidence="6">Elp3/MiaA/NifB-like radical SAM core domain-containing protein</fullName>
    </recommendedName>
</protein>
<dbReference type="EMBL" id="UINC01004456">
    <property type="protein sequence ID" value="SVA14468.1"/>
    <property type="molecule type" value="Genomic_DNA"/>
</dbReference>
<dbReference type="Gene3D" id="3.80.30.20">
    <property type="entry name" value="tm_1862 like domain"/>
    <property type="match status" value="1"/>
</dbReference>
<organism evidence="7">
    <name type="scientific">marine metagenome</name>
    <dbReference type="NCBI Taxonomy" id="408172"/>
    <lineage>
        <taxon>unclassified sequences</taxon>
        <taxon>metagenomes</taxon>
        <taxon>ecological metagenomes</taxon>
    </lineage>
</organism>
<evidence type="ECO:0000256" key="5">
    <source>
        <dbReference type="ARBA" id="ARBA00023014"/>
    </source>
</evidence>
<evidence type="ECO:0000256" key="4">
    <source>
        <dbReference type="ARBA" id="ARBA00023004"/>
    </source>
</evidence>
<dbReference type="InterPro" id="IPR007197">
    <property type="entry name" value="rSAM"/>
</dbReference>
<dbReference type="SUPFAM" id="SSF102114">
    <property type="entry name" value="Radical SAM enzymes"/>
    <property type="match status" value="1"/>
</dbReference>
<dbReference type="InterPro" id="IPR006638">
    <property type="entry name" value="Elp3/MiaA/NifB-like_rSAM"/>
</dbReference>
<dbReference type="GO" id="GO:0051536">
    <property type="term" value="F:iron-sulfur cluster binding"/>
    <property type="evidence" value="ECO:0007669"/>
    <property type="project" value="UniProtKB-KW"/>
</dbReference>
<evidence type="ECO:0000256" key="1">
    <source>
        <dbReference type="ARBA" id="ARBA00001966"/>
    </source>
</evidence>
<dbReference type="InterPro" id="IPR054699">
    <property type="entry name" value="rSAM_CUAEP"/>
</dbReference>
<keyword evidence="2" id="KW-0949">S-adenosyl-L-methionine</keyword>
<dbReference type="InterPro" id="IPR058240">
    <property type="entry name" value="rSAM_sf"/>
</dbReference>
<dbReference type="SMART" id="SM00729">
    <property type="entry name" value="Elp3"/>
    <property type="match status" value="1"/>
</dbReference>
<dbReference type="SFLD" id="SFLDG01082">
    <property type="entry name" value="B12-binding_domain_containing"/>
    <property type="match status" value="1"/>
</dbReference>
<evidence type="ECO:0000313" key="7">
    <source>
        <dbReference type="EMBL" id="SVA14468.1"/>
    </source>
</evidence>
<evidence type="ECO:0000259" key="6">
    <source>
        <dbReference type="SMART" id="SM00729"/>
    </source>
</evidence>
<dbReference type="InterPro" id="IPR051198">
    <property type="entry name" value="BchE-like"/>
</dbReference>
<reference evidence="7" key="1">
    <citation type="submission" date="2018-05" db="EMBL/GenBank/DDBJ databases">
        <authorList>
            <person name="Lanie J.A."/>
            <person name="Ng W.-L."/>
            <person name="Kazmierczak K.M."/>
            <person name="Andrzejewski T.M."/>
            <person name="Davidsen T.M."/>
            <person name="Wayne K.J."/>
            <person name="Tettelin H."/>
            <person name="Glass J.I."/>
            <person name="Rusch D."/>
            <person name="Podicherti R."/>
            <person name="Tsui H.-C.T."/>
            <person name="Winkler M.E."/>
        </authorList>
    </citation>
    <scope>NUCLEOTIDE SEQUENCE</scope>
</reference>
<dbReference type="GO" id="GO:0005829">
    <property type="term" value="C:cytosol"/>
    <property type="evidence" value="ECO:0007669"/>
    <property type="project" value="TreeGrafter"/>
</dbReference>